<dbReference type="GeneID" id="37267625"/>
<dbReference type="InterPro" id="IPR000757">
    <property type="entry name" value="Beta-glucanase-like"/>
</dbReference>
<accession>A0A316ZF61</accession>
<dbReference type="PANTHER" id="PTHR10963">
    <property type="entry name" value="GLYCOSYL HYDROLASE-RELATED"/>
    <property type="match status" value="1"/>
</dbReference>
<dbReference type="Pfam" id="PF26113">
    <property type="entry name" value="GH16_XgeA"/>
    <property type="match status" value="1"/>
</dbReference>
<feature type="domain" description="GH16" evidence="1">
    <location>
        <begin position="1"/>
        <end position="255"/>
    </location>
</feature>
<protein>
    <recommendedName>
        <fullName evidence="1">GH16 domain-containing protein</fullName>
    </recommendedName>
</protein>
<sequence length="297" mass="31828">MADTPLPSSYTNGLVVYQSQQAATQLNITSVEGGEFFMRVSTQQSATEGRPSVRIESKKLYADGVYVLNVSHVPVGCSTWPAFWTTTAEQDGKWPIGGEIDIIENANDEFAGALTTLHTNSGCSIAASIPAQSATVLHTNCSAYNPDRTGCQSEMNGTSVPTWGAALNRAGGGFFAMARSFGTTGKGVRVWYWARGSEPSDLQRGSTAVNPENWGKPNVWYDVAQQCHQDFNQHKIVFDTTLGGDWAGNTYERSGCQAQYGPITDQVSMNGSSYDEAYWAVGGLRVFASGGGNENAA</sequence>
<dbReference type="InterPro" id="IPR013320">
    <property type="entry name" value="ConA-like_dom_sf"/>
</dbReference>
<evidence type="ECO:0000313" key="2">
    <source>
        <dbReference type="EMBL" id="PWO00162.1"/>
    </source>
</evidence>
<dbReference type="STRING" id="58919.A0A316ZF61"/>
<organism evidence="2 3">
    <name type="scientific">Tilletiopsis washingtonensis</name>
    <dbReference type="NCBI Taxonomy" id="58919"/>
    <lineage>
        <taxon>Eukaryota</taxon>
        <taxon>Fungi</taxon>
        <taxon>Dikarya</taxon>
        <taxon>Basidiomycota</taxon>
        <taxon>Ustilaginomycotina</taxon>
        <taxon>Exobasidiomycetes</taxon>
        <taxon>Entylomatales</taxon>
        <taxon>Entylomatales incertae sedis</taxon>
        <taxon>Tilletiopsis</taxon>
    </lineage>
</organism>
<dbReference type="AlphaFoldDB" id="A0A316ZF61"/>
<dbReference type="PROSITE" id="PS51762">
    <property type="entry name" value="GH16_2"/>
    <property type="match status" value="1"/>
</dbReference>
<name>A0A316ZF61_9BASI</name>
<evidence type="ECO:0000313" key="3">
    <source>
        <dbReference type="Proteomes" id="UP000245946"/>
    </source>
</evidence>
<dbReference type="Proteomes" id="UP000245946">
    <property type="component" value="Unassembled WGS sequence"/>
</dbReference>
<keyword evidence="3" id="KW-1185">Reference proteome</keyword>
<dbReference type="GO" id="GO:0009251">
    <property type="term" value="P:glucan catabolic process"/>
    <property type="evidence" value="ECO:0007669"/>
    <property type="project" value="TreeGrafter"/>
</dbReference>
<dbReference type="GO" id="GO:0004553">
    <property type="term" value="F:hydrolase activity, hydrolyzing O-glycosyl compounds"/>
    <property type="evidence" value="ECO:0007669"/>
    <property type="project" value="InterPro"/>
</dbReference>
<dbReference type="PANTHER" id="PTHR10963:SF24">
    <property type="entry name" value="GLYCOSIDASE C21B10.07-RELATED"/>
    <property type="match status" value="1"/>
</dbReference>
<evidence type="ECO:0000259" key="1">
    <source>
        <dbReference type="PROSITE" id="PS51762"/>
    </source>
</evidence>
<dbReference type="InterPro" id="IPR050546">
    <property type="entry name" value="Glycosyl_Hydrlase_16"/>
</dbReference>
<reference evidence="2 3" key="1">
    <citation type="journal article" date="2018" name="Mol. Biol. Evol.">
        <title>Broad Genomic Sampling Reveals a Smut Pathogenic Ancestry of the Fungal Clade Ustilaginomycotina.</title>
        <authorList>
            <person name="Kijpornyongpan T."/>
            <person name="Mondo S.J."/>
            <person name="Barry K."/>
            <person name="Sandor L."/>
            <person name="Lee J."/>
            <person name="Lipzen A."/>
            <person name="Pangilinan J."/>
            <person name="LaButti K."/>
            <person name="Hainaut M."/>
            <person name="Henrissat B."/>
            <person name="Grigoriev I.V."/>
            <person name="Spatafora J.W."/>
            <person name="Aime M.C."/>
        </authorList>
    </citation>
    <scope>NUCLEOTIDE SEQUENCE [LARGE SCALE GENOMIC DNA]</scope>
    <source>
        <strain evidence="2 3">MCA 4186</strain>
    </source>
</reference>
<gene>
    <name evidence="2" type="ORF">FA09DRAFT_294436</name>
</gene>
<dbReference type="Gene3D" id="2.60.120.200">
    <property type="match status" value="1"/>
</dbReference>
<dbReference type="SUPFAM" id="SSF49899">
    <property type="entry name" value="Concanavalin A-like lectins/glucanases"/>
    <property type="match status" value="1"/>
</dbReference>
<dbReference type="RefSeq" id="XP_025600440.1">
    <property type="nucleotide sequence ID" value="XM_025740079.1"/>
</dbReference>
<dbReference type="EMBL" id="KZ819286">
    <property type="protein sequence ID" value="PWO00162.1"/>
    <property type="molecule type" value="Genomic_DNA"/>
</dbReference>
<dbReference type="OrthoDB" id="192832at2759"/>
<proteinExistence type="predicted"/>